<protein>
    <submittedName>
        <fullName evidence="1">Uncharacterized protein</fullName>
    </submittedName>
</protein>
<dbReference type="EMBL" id="NAJQ01000064">
    <property type="protein sequence ID" value="TKA80739.1"/>
    <property type="molecule type" value="Genomic_DNA"/>
</dbReference>
<dbReference type="OrthoDB" id="3525185at2759"/>
<name>A0A4V5NHW5_9PEZI</name>
<comment type="caution">
    <text evidence="1">The sequence shown here is derived from an EMBL/GenBank/DDBJ whole genome shotgun (WGS) entry which is preliminary data.</text>
</comment>
<sequence>METGTSLREWEERALKRCGEAAQQQKTLVPPSLVGVFKNHGFGYFHLVMQYWLVDPEETRYPQIPDPQPYAASIAQNCSHYFESDAGLLGAQCASTPMGGALHYYAATGQHDSLEMVEMRRVFREYKLASFTSEFLRSAATANPVPLGMQGDVRNKTEHVRIAANWFGVDGHARTP</sequence>
<keyword evidence="2" id="KW-1185">Reference proteome</keyword>
<gene>
    <name evidence="1" type="ORF">B0A55_02702</name>
</gene>
<dbReference type="STRING" id="329884.A0A4V5NHW5"/>
<organism evidence="1 2">
    <name type="scientific">Friedmanniomyces simplex</name>
    <dbReference type="NCBI Taxonomy" id="329884"/>
    <lineage>
        <taxon>Eukaryota</taxon>
        <taxon>Fungi</taxon>
        <taxon>Dikarya</taxon>
        <taxon>Ascomycota</taxon>
        <taxon>Pezizomycotina</taxon>
        <taxon>Dothideomycetes</taxon>
        <taxon>Dothideomycetidae</taxon>
        <taxon>Mycosphaerellales</taxon>
        <taxon>Teratosphaeriaceae</taxon>
        <taxon>Friedmanniomyces</taxon>
    </lineage>
</organism>
<evidence type="ECO:0000313" key="2">
    <source>
        <dbReference type="Proteomes" id="UP000309340"/>
    </source>
</evidence>
<reference evidence="1 2" key="1">
    <citation type="submission" date="2017-03" db="EMBL/GenBank/DDBJ databases">
        <title>Genomes of endolithic fungi from Antarctica.</title>
        <authorList>
            <person name="Coleine C."/>
            <person name="Masonjones S."/>
            <person name="Stajich J.E."/>
        </authorList>
    </citation>
    <scope>NUCLEOTIDE SEQUENCE [LARGE SCALE GENOMIC DNA]</scope>
    <source>
        <strain evidence="1 2">CCFEE 5184</strain>
    </source>
</reference>
<accession>A0A4V5NHW5</accession>
<proteinExistence type="predicted"/>
<dbReference type="AlphaFoldDB" id="A0A4V5NHW5"/>
<dbReference type="Proteomes" id="UP000309340">
    <property type="component" value="Unassembled WGS sequence"/>
</dbReference>
<evidence type="ECO:0000313" key="1">
    <source>
        <dbReference type="EMBL" id="TKA80739.1"/>
    </source>
</evidence>